<feature type="compositionally biased region" description="Low complexity" evidence="6">
    <location>
        <begin position="264"/>
        <end position="281"/>
    </location>
</feature>
<dbReference type="SMART" id="SM00356">
    <property type="entry name" value="ZnF_C3H1"/>
    <property type="match status" value="2"/>
</dbReference>
<dbReference type="Proteomes" id="UP000324907">
    <property type="component" value="Unassembled WGS sequence"/>
</dbReference>
<dbReference type="GO" id="GO:0003729">
    <property type="term" value="F:mRNA binding"/>
    <property type="evidence" value="ECO:0007669"/>
    <property type="project" value="InterPro"/>
</dbReference>
<dbReference type="PANTHER" id="PTHR12547">
    <property type="entry name" value="CCCH ZINC FINGER/TIS11-RELATED"/>
    <property type="match status" value="1"/>
</dbReference>
<keyword evidence="2" id="KW-0677">Repeat</keyword>
<evidence type="ECO:0000256" key="4">
    <source>
        <dbReference type="ARBA" id="ARBA00022833"/>
    </source>
</evidence>
<keyword evidence="4 5" id="KW-0862">Zinc</keyword>
<feature type="compositionally biased region" description="Low complexity" evidence="6">
    <location>
        <begin position="345"/>
        <end position="359"/>
    </location>
</feature>
<feature type="domain" description="C3H1-type" evidence="7">
    <location>
        <begin position="9"/>
        <end position="37"/>
    </location>
</feature>
<feature type="compositionally biased region" description="Low complexity" evidence="6">
    <location>
        <begin position="633"/>
        <end position="647"/>
    </location>
</feature>
<feature type="region of interest" description="Disordered" evidence="6">
    <location>
        <begin position="91"/>
        <end position="187"/>
    </location>
</feature>
<feature type="zinc finger region" description="C3H1-type" evidence="5">
    <location>
        <begin position="57"/>
        <end position="87"/>
    </location>
</feature>
<feature type="compositionally biased region" description="Low complexity" evidence="6">
    <location>
        <begin position="524"/>
        <end position="536"/>
    </location>
</feature>
<evidence type="ECO:0000313" key="8">
    <source>
        <dbReference type="EMBL" id="KAA0159365.1"/>
    </source>
</evidence>
<evidence type="ECO:0000256" key="2">
    <source>
        <dbReference type="ARBA" id="ARBA00022737"/>
    </source>
</evidence>
<feature type="compositionally biased region" description="Low complexity" evidence="6">
    <location>
        <begin position="217"/>
        <end position="231"/>
    </location>
</feature>
<evidence type="ECO:0000313" key="9">
    <source>
        <dbReference type="Proteomes" id="UP000324907"/>
    </source>
</evidence>
<organism evidence="8 9">
    <name type="scientific">Cafeteria roenbergensis</name>
    <name type="common">Marine flagellate</name>
    <dbReference type="NCBI Taxonomy" id="33653"/>
    <lineage>
        <taxon>Eukaryota</taxon>
        <taxon>Sar</taxon>
        <taxon>Stramenopiles</taxon>
        <taxon>Bigyra</taxon>
        <taxon>Opalozoa</taxon>
        <taxon>Bicosoecida</taxon>
        <taxon>Cafeteriaceae</taxon>
        <taxon>Cafeteria</taxon>
    </lineage>
</organism>
<keyword evidence="3 5" id="KW-0863">Zinc-finger</keyword>
<dbReference type="GO" id="GO:0008270">
    <property type="term" value="F:zinc ion binding"/>
    <property type="evidence" value="ECO:0007669"/>
    <property type="project" value="UniProtKB-KW"/>
</dbReference>
<sequence length="739" mass="74443">MDSRRSTERYKSKICLFWLQPEGCRYGSDCWFAHGPDEIRTTANSNTPGNSPATNLRYKVRICRHWSESGGDWCPHGVRCTYAHGEDELRTPNDNVALAGRERGSTDDDATDEASGAGGSPPGEARAIDDSAPTQSHSWDRRGGHRDGGGGALSTSTAGPRRAHRGPTPVSVGQPASSPPAPAHAKLGPIDEAEVRVLVAAAARWMAASSGGGTPSGGEPPADGAPAGPAKPSDDPGKPSGDGRAAGQAMADSKDDAGTSAPPSSADEAGKAAEGASEADVASLRRLAASPASDPAAVSRAQMHIRYLAAQDQASFLDQVRSLAGKEDYKAAIAALALGHTVQPAAGSAPASRSPDSAMPGGGLQAGVPGKHPLGPPRPDWGGQPRDSARRPAPLSVHGDGPSRGPGGPGTPPSFGGHGQYSPVVSGAGRHPPSRPYPGGAGRGAPSFPGMRHAAGTPPRHFAPAFFDGRQMYFQPPPGTPPAQAMPAGGFGYHEAAGHGPRGPPRFGTLPPQQQWSDPATGYAPHPASPGSAAARGHYRLPGGPPGAGPGAAGPEFHFADGGVPSAREAAPHGHPLHGDVRKGYGAPPPQDARRPRETPSAHHAPDEGGVAAAAVAMASLQLDDEPSSSPDHPATSAALPAASHAAQGLSTDSPAFSMDSWPSLAHDAATAPSDAAGSQPRLELGFGGGALSSGLGNYGATSLDGSGSLGLWHASALPSFGLSQDGPAHEVGGAEDLM</sequence>
<feature type="domain" description="C3H1-type" evidence="7">
    <location>
        <begin position="57"/>
        <end position="87"/>
    </location>
</feature>
<feature type="zinc finger region" description="C3H1-type" evidence="5">
    <location>
        <begin position="9"/>
        <end position="37"/>
    </location>
</feature>
<evidence type="ECO:0000259" key="7">
    <source>
        <dbReference type="PROSITE" id="PS50103"/>
    </source>
</evidence>
<dbReference type="PROSITE" id="PS50103">
    <property type="entry name" value="ZF_C3H1"/>
    <property type="match status" value="2"/>
</dbReference>
<evidence type="ECO:0000256" key="3">
    <source>
        <dbReference type="ARBA" id="ARBA00022771"/>
    </source>
</evidence>
<dbReference type="EMBL" id="VLTL01000131">
    <property type="protein sequence ID" value="KAA0159365.1"/>
    <property type="molecule type" value="Genomic_DNA"/>
</dbReference>
<dbReference type="SUPFAM" id="SSF90229">
    <property type="entry name" value="CCCH zinc finger"/>
    <property type="match status" value="2"/>
</dbReference>
<dbReference type="Pfam" id="PF00642">
    <property type="entry name" value="zf-CCCH"/>
    <property type="match status" value="1"/>
</dbReference>
<reference evidence="8 9" key="1">
    <citation type="submission" date="2019-07" db="EMBL/GenBank/DDBJ databases">
        <title>Genomes of Cafeteria roenbergensis.</title>
        <authorList>
            <person name="Fischer M.G."/>
            <person name="Hackl T."/>
            <person name="Roman M."/>
        </authorList>
    </citation>
    <scope>NUCLEOTIDE SEQUENCE [LARGE SCALE GENOMIC DNA]</scope>
    <source>
        <strain evidence="8 9">RCC970-E3</strain>
    </source>
</reference>
<protein>
    <recommendedName>
        <fullName evidence="7">C3H1-type domain-containing protein</fullName>
    </recommendedName>
</protein>
<feature type="compositionally biased region" description="Basic and acidic residues" evidence="6">
    <location>
        <begin position="592"/>
        <end position="607"/>
    </location>
</feature>
<proteinExistence type="predicted"/>
<feature type="region of interest" description="Disordered" evidence="6">
    <location>
        <begin position="208"/>
        <end position="281"/>
    </location>
</feature>
<dbReference type="InterPro" id="IPR000571">
    <property type="entry name" value="Znf_CCCH"/>
</dbReference>
<dbReference type="PANTHER" id="PTHR12547:SF18">
    <property type="entry name" value="PROTEIN TIS11"/>
    <property type="match status" value="1"/>
</dbReference>
<dbReference type="Gene3D" id="4.10.1000.10">
    <property type="entry name" value="Zinc finger, CCCH-type"/>
    <property type="match status" value="2"/>
</dbReference>
<feature type="region of interest" description="Disordered" evidence="6">
    <location>
        <begin position="345"/>
        <end position="607"/>
    </location>
</feature>
<keyword evidence="1 5" id="KW-0479">Metal-binding</keyword>
<feature type="region of interest" description="Disordered" evidence="6">
    <location>
        <begin position="623"/>
        <end position="659"/>
    </location>
</feature>
<dbReference type="InterPro" id="IPR045877">
    <property type="entry name" value="ZFP36-like"/>
</dbReference>
<gene>
    <name evidence="8" type="ORF">FNF28_05903</name>
</gene>
<evidence type="ECO:0000256" key="1">
    <source>
        <dbReference type="ARBA" id="ARBA00022723"/>
    </source>
</evidence>
<comment type="caution">
    <text evidence="8">The sequence shown here is derived from an EMBL/GenBank/DDBJ whole genome shotgun (WGS) entry which is preliminary data.</text>
</comment>
<evidence type="ECO:0000256" key="5">
    <source>
        <dbReference type="PROSITE-ProRule" id="PRU00723"/>
    </source>
</evidence>
<dbReference type="InterPro" id="IPR036855">
    <property type="entry name" value="Znf_CCCH_sf"/>
</dbReference>
<evidence type="ECO:0000256" key="6">
    <source>
        <dbReference type="SAM" id="MobiDB-lite"/>
    </source>
</evidence>
<accession>A0A5A8D2D8</accession>
<dbReference type="AlphaFoldDB" id="A0A5A8D2D8"/>
<feature type="compositionally biased region" description="Basic and acidic residues" evidence="6">
    <location>
        <begin position="138"/>
        <end position="148"/>
    </location>
</feature>
<name>A0A5A8D2D8_CAFRO</name>